<comment type="caution">
    <text evidence="1">The sequence shown here is derived from an EMBL/GenBank/DDBJ whole genome shotgun (WGS) entry which is preliminary data.</text>
</comment>
<name>A0A9Q3D1Z9_9BASI</name>
<gene>
    <name evidence="1" type="ORF">O181_032122</name>
</gene>
<proteinExistence type="predicted"/>
<organism evidence="1 2">
    <name type="scientific">Austropuccinia psidii MF-1</name>
    <dbReference type="NCBI Taxonomy" id="1389203"/>
    <lineage>
        <taxon>Eukaryota</taxon>
        <taxon>Fungi</taxon>
        <taxon>Dikarya</taxon>
        <taxon>Basidiomycota</taxon>
        <taxon>Pucciniomycotina</taxon>
        <taxon>Pucciniomycetes</taxon>
        <taxon>Pucciniales</taxon>
        <taxon>Sphaerophragmiaceae</taxon>
        <taxon>Austropuccinia</taxon>
    </lineage>
</organism>
<dbReference type="Gene3D" id="3.40.50.10810">
    <property type="entry name" value="Tandem AAA-ATPase domain"/>
    <property type="match status" value="1"/>
</dbReference>
<dbReference type="Proteomes" id="UP000765509">
    <property type="component" value="Unassembled WGS sequence"/>
</dbReference>
<accession>A0A9Q3D1Z9</accession>
<evidence type="ECO:0000313" key="1">
    <source>
        <dbReference type="EMBL" id="MBW0492407.1"/>
    </source>
</evidence>
<dbReference type="EMBL" id="AVOT02011573">
    <property type="protein sequence ID" value="MBW0492407.1"/>
    <property type="molecule type" value="Genomic_DNA"/>
</dbReference>
<evidence type="ECO:0000313" key="2">
    <source>
        <dbReference type="Proteomes" id="UP000765509"/>
    </source>
</evidence>
<dbReference type="AlphaFoldDB" id="A0A9Q3D1Z9"/>
<protein>
    <submittedName>
        <fullName evidence="1">Uncharacterized protein</fullName>
    </submittedName>
</protein>
<reference evidence="1" key="1">
    <citation type="submission" date="2021-03" db="EMBL/GenBank/DDBJ databases">
        <title>Draft genome sequence of rust myrtle Austropuccinia psidii MF-1, a brazilian biotype.</title>
        <authorList>
            <person name="Quecine M.C."/>
            <person name="Pachon D.M.R."/>
            <person name="Bonatelli M.L."/>
            <person name="Correr F.H."/>
            <person name="Franceschini L.M."/>
            <person name="Leite T.F."/>
            <person name="Margarido G.R.A."/>
            <person name="Almeida C.A."/>
            <person name="Ferrarezi J.A."/>
            <person name="Labate C.A."/>
        </authorList>
    </citation>
    <scope>NUCLEOTIDE SEQUENCE</scope>
    <source>
        <strain evidence="1">MF-1</strain>
    </source>
</reference>
<keyword evidence="2" id="KW-1185">Reference proteome</keyword>
<sequence>MDNLAVTFGPPHPLDCLLMPGTSLKTRSSAHSNTFRPISLLDDMGLGKAIQAIALIGTSKEQLITNAHHHHPPPHLITNWKS</sequence>
<dbReference type="InterPro" id="IPR038718">
    <property type="entry name" value="SNF2-like_sf"/>
</dbReference>
<dbReference type="OrthoDB" id="448448at2759"/>